<evidence type="ECO:0000256" key="1">
    <source>
        <dbReference type="ARBA" id="ARBA00006432"/>
    </source>
</evidence>
<dbReference type="InterPro" id="IPR020845">
    <property type="entry name" value="AMP-binding_CS"/>
</dbReference>
<dbReference type="EC" id="6.2.1.3" evidence="7"/>
<name>A0ABW1U0F3_9BURK</name>
<dbReference type="InterPro" id="IPR025110">
    <property type="entry name" value="AMP-bd_C"/>
</dbReference>
<evidence type="ECO:0000256" key="4">
    <source>
        <dbReference type="ARBA" id="ARBA00023098"/>
    </source>
</evidence>
<dbReference type="Pfam" id="PF13193">
    <property type="entry name" value="AMP-binding_C"/>
    <property type="match status" value="1"/>
</dbReference>
<feature type="domain" description="AMP-dependent synthetase/ligase" evidence="5">
    <location>
        <begin position="28"/>
        <end position="406"/>
    </location>
</feature>
<dbReference type="PROSITE" id="PS00455">
    <property type="entry name" value="AMP_BINDING"/>
    <property type="match status" value="1"/>
</dbReference>
<dbReference type="SUPFAM" id="SSF56801">
    <property type="entry name" value="Acetyl-CoA synthetase-like"/>
    <property type="match status" value="1"/>
</dbReference>
<keyword evidence="4" id="KW-0443">Lipid metabolism</keyword>
<comment type="similarity">
    <text evidence="1">Belongs to the ATP-dependent AMP-binding enzyme family.</text>
</comment>
<evidence type="ECO:0000259" key="5">
    <source>
        <dbReference type="Pfam" id="PF00501"/>
    </source>
</evidence>
<evidence type="ECO:0000313" key="8">
    <source>
        <dbReference type="Proteomes" id="UP001596270"/>
    </source>
</evidence>
<evidence type="ECO:0000256" key="3">
    <source>
        <dbReference type="ARBA" id="ARBA00022832"/>
    </source>
</evidence>
<accession>A0ABW1U0F3</accession>
<dbReference type="Gene3D" id="3.30.300.30">
    <property type="match status" value="1"/>
</dbReference>
<dbReference type="EMBL" id="JBHSRS010000079">
    <property type="protein sequence ID" value="MFC6282704.1"/>
    <property type="molecule type" value="Genomic_DNA"/>
</dbReference>
<gene>
    <name evidence="7" type="ORF">ACFQND_15870</name>
</gene>
<dbReference type="Gene3D" id="3.40.50.12780">
    <property type="entry name" value="N-terminal domain of ligase-like"/>
    <property type="match status" value="1"/>
</dbReference>
<reference evidence="8" key="1">
    <citation type="journal article" date="2019" name="Int. J. Syst. Evol. Microbiol.">
        <title>The Global Catalogue of Microorganisms (GCM) 10K type strain sequencing project: providing services to taxonomists for standard genome sequencing and annotation.</title>
        <authorList>
            <consortium name="The Broad Institute Genomics Platform"/>
            <consortium name="The Broad Institute Genome Sequencing Center for Infectious Disease"/>
            <person name="Wu L."/>
            <person name="Ma J."/>
        </authorList>
    </citation>
    <scope>NUCLEOTIDE SEQUENCE [LARGE SCALE GENOMIC DNA]</scope>
    <source>
        <strain evidence="8">CCUG 39402</strain>
    </source>
</reference>
<sequence>MTILGLMQQQPLLISGLIEHAAMHHGGVEIVSHVSDNSIYRSTWGNVRNRAKKLANALTALGVKPGQRVATLAWNTHRHLELYFAVSGMGAVSHTVNPRLFAEQISYIINHAADEYVFFDLGFADQLVAIADQLPLVKGFVALCERSEMPELALANLLCYEDLIDKASPDYEWPRLDEHTASSLCYTSGTTGNPKGVLYSHRSTVLHSWTACTVDGLGLSTRDSVLLAVPMFHVNAWGIPYAAAMCGAKLVLPGPGVSGDKLYAHMRDEGCTFSLGVPTVWLGFFNYIETNKDKLDLKQIKLARVVVGGSAAPRAIVEKFHDLFGAYLIHAWGMTETSPLATIGNLLPAHDALPLASRFDIQAKQGRAIFGVEVDIFSPDGERLPHDGTSVGEIKVRGPWVVSAYYGDKPGAATNEDGWFGTGDVAQIDRDGFVQITDRTKDVIKSGGEWISSIDLENVAVGHPKVREAAVIGVAHSKWQERPLLIIVPKPGEKITAAEMTDFMKDRVVRWWLPDDVVFVEDLPHTATGKLLKTKLREQFKGHRLSTDRA</sequence>
<dbReference type="InterPro" id="IPR000873">
    <property type="entry name" value="AMP-dep_synth/lig_dom"/>
</dbReference>
<dbReference type="Pfam" id="PF00501">
    <property type="entry name" value="AMP-binding"/>
    <property type="match status" value="1"/>
</dbReference>
<dbReference type="InterPro" id="IPR042099">
    <property type="entry name" value="ANL_N_sf"/>
</dbReference>
<dbReference type="Proteomes" id="UP001596270">
    <property type="component" value="Unassembled WGS sequence"/>
</dbReference>
<dbReference type="CDD" id="cd12119">
    <property type="entry name" value="ttLC_FACS_AlkK_like"/>
    <property type="match status" value="1"/>
</dbReference>
<feature type="domain" description="AMP-binding enzyme C-terminal" evidence="6">
    <location>
        <begin position="456"/>
        <end position="530"/>
    </location>
</feature>
<keyword evidence="8" id="KW-1185">Reference proteome</keyword>
<dbReference type="GO" id="GO:0004467">
    <property type="term" value="F:long-chain fatty acid-CoA ligase activity"/>
    <property type="evidence" value="ECO:0007669"/>
    <property type="project" value="UniProtKB-EC"/>
</dbReference>
<dbReference type="InterPro" id="IPR045851">
    <property type="entry name" value="AMP-bd_C_sf"/>
</dbReference>
<proteinExistence type="inferred from homology"/>
<dbReference type="NCBIfam" id="NF004837">
    <property type="entry name" value="PRK06187.1"/>
    <property type="match status" value="1"/>
</dbReference>
<evidence type="ECO:0000313" key="7">
    <source>
        <dbReference type="EMBL" id="MFC6282704.1"/>
    </source>
</evidence>
<evidence type="ECO:0000259" key="6">
    <source>
        <dbReference type="Pfam" id="PF13193"/>
    </source>
</evidence>
<protein>
    <submittedName>
        <fullName evidence="7">Long-chain-fatty-acid--CoA ligase</fullName>
        <ecNumber evidence="7">6.2.1.3</ecNumber>
    </submittedName>
</protein>
<organism evidence="7 8">
    <name type="scientific">Polaromonas aquatica</name>
    <dbReference type="NCBI Taxonomy" id="332657"/>
    <lineage>
        <taxon>Bacteria</taxon>
        <taxon>Pseudomonadati</taxon>
        <taxon>Pseudomonadota</taxon>
        <taxon>Betaproteobacteria</taxon>
        <taxon>Burkholderiales</taxon>
        <taxon>Comamonadaceae</taxon>
        <taxon>Polaromonas</taxon>
    </lineage>
</organism>
<dbReference type="PANTHER" id="PTHR43859:SF4">
    <property type="entry name" value="BUTANOATE--COA LIGASE AAE1-RELATED"/>
    <property type="match status" value="1"/>
</dbReference>
<keyword evidence="3" id="KW-0276">Fatty acid metabolism</keyword>
<dbReference type="PANTHER" id="PTHR43859">
    <property type="entry name" value="ACYL-ACTIVATING ENZYME"/>
    <property type="match status" value="1"/>
</dbReference>
<evidence type="ECO:0000256" key="2">
    <source>
        <dbReference type="ARBA" id="ARBA00022598"/>
    </source>
</evidence>
<comment type="caution">
    <text evidence="7">The sequence shown here is derived from an EMBL/GenBank/DDBJ whole genome shotgun (WGS) entry which is preliminary data.</text>
</comment>
<dbReference type="RefSeq" id="WP_371434793.1">
    <property type="nucleotide sequence ID" value="NZ_JBHSRS010000079.1"/>
</dbReference>
<keyword evidence="2 7" id="KW-0436">Ligase</keyword>